<dbReference type="InterPro" id="IPR013324">
    <property type="entry name" value="RNA_pol_sigma_r3/r4-like"/>
</dbReference>
<evidence type="ECO:0000259" key="6">
    <source>
        <dbReference type="Pfam" id="PF04542"/>
    </source>
</evidence>
<dbReference type="PANTHER" id="PTHR43133">
    <property type="entry name" value="RNA POLYMERASE ECF-TYPE SIGMA FACTO"/>
    <property type="match status" value="1"/>
</dbReference>
<dbReference type="NCBIfam" id="TIGR02937">
    <property type="entry name" value="sigma70-ECF"/>
    <property type="match status" value="1"/>
</dbReference>
<dbReference type="InterPro" id="IPR039425">
    <property type="entry name" value="RNA_pol_sigma-70-like"/>
</dbReference>
<evidence type="ECO:0000256" key="3">
    <source>
        <dbReference type="ARBA" id="ARBA00023082"/>
    </source>
</evidence>
<dbReference type="CDD" id="cd06171">
    <property type="entry name" value="Sigma70_r4"/>
    <property type="match status" value="1"/>
</dbReference>
<dbReference type="Pfam" id="PF04542">
    <property type="entry name" value="Sigma70_r2"/>
    <property type="match status" value="1"/>
</dbReference>
<protein>
    <submittedName>
        <fullName evidence="8">RNA polymerase sigma-70 factor (ECF subfamily)</fullName>
    </submittedName>
</protein>
<dbReference type="SUPFAM" id="SSF88946">
    <property type="entry name" value="Sigma2 domain of RNA polymerase sigma factors"/>
    <property type="match status" value="1"/>
</dbReference>
<dbReference type="Proteomes" id="UP000295212">
    <property type="component" value="Unassembled WGS sequence"/>
</dbReference>
<dbReference type="InterPro" id="IPR013249">
    <property type="entry name" value="RNA_pol_sigma70_r4_t2"/>
</dbReference>
<evidence type="ECO:0000313" key="8">
    <source>
        <dbReference type="EMBL" id="TDR52317.1"/>
    </source>
</evidence>
<organism evidence="8 9">
    <name type="scientific">Halomonas ventosae</name>
    <dbReference type="NCBI Taxonomy" id="229007"/>
    <lineage>
        <taxon>Bacteria</taxon>
        <taxon>Pseudomonadati</taxon>
        <taxon>Pseudomonadota</taxon>
        <taxon>Gammaproteobacteria</taxon>
        <taxon>Oceanospirillales</taxon>
        <taxon>Halomonadaceae</taxon>
        <taxon>Halomonas</taxon>
    </lineage>
</organism>
<evidence type="ECO:0000256" key="5">
    <source>
        <dbReference type="SAM" id="MobiDB-lite"/>
    </source>
</evidence>
<dbReference type="InterPro" id="IPR013325">
    <property type="entry name" value="RNA_pol_sigma_r2"/>
</dbReference>
<keyword evidence="3" id="KW-0731">Sigma factor</keyword>
<dbReference type="InterPro" id="IPR036388">
    <property type="entry name" value="WH-like_DNA-bd_sf"/>
</dbReference>
<evidence type="ECO:0000313" key="9">
    <source>
        <dbReference type="Proteomes" id="UP000295212"/>
    </source>
</evidence>
<comment type="similarity">
    <text evidence="1">Belongs to the sigma-70 factor family. ECF subfamily.</text>
</comment>
<evidence type="ECO:0000256" key="1">
    <source>
        <dbReference type="ARBA" id="ARBA00010641"/>
    </source>
</evidence>
<dbReference type="GO" id="GO:0003677">
    <property type="term" value="F:DNA binding"/>
    <property type="evidence" value="ECO:0007669"/>
    <property type="project" value="InterPro"/>
</dbReference>
<keyword evidence="2" id="KW-0805">Transcription regulation</keyword>
<name>A0A4R6ZIZ2_9GAMM</name>
<dbReference type="GO" id="GO:0016987">
    <property type="term" value="F:sigma factor activity"/>
    <property type="evidence" value="ECO:0007669"/>
    <property type="project" value="UniProtKB-KW"/>
</dbReference>
<dbReference type="InterPro" id="IPR014284">
    <property type="entry name" value="RNA_pol_sigma-70_dom"/>
</dbReference>
<dbReference type="GO" id="GO:0006352">
    <property type="term" value="P:DNA-templated transcription initiation"/>
    <property type="evidence" value="ECO:0007669"/>
    <property type="project" value="InterPro"/>
</dbReference>
<evidence type="ECO:0000259" key="7">
    <source>
        <dbReference type="Pfam" id="PF08281"/>
    </source>
</evidence>
<dbReference type="EMBL" id="SNZJ01000013">
    <property type="protein sequence ID" value="TDR52317.1"/>
    <property type="molecule type" value="Genomic_DNA"/>
</dbReference>
<dbReference type="PANTHER" id="PTHR43133:SF59">
    <property type="entry name" value="ECF RNA POLYMERASE SIGMA FACTOR SIGR"/>
    <property type="match status" value="1"/>
</dbReference>
<dbReference type="InterPro" id="IPR007627">
    <property type="entry name" value="RNA_pol_sigma70_r2"/>
</dbReference>
<dbReference type="Pfam" id="PF08281">
    <property type="entry name" value="Sigma70_r4_2"/>
    <property type="match status" value="1"/>
</dbReference>
<evidence type="ECO:0000256" key="2">
    <source>
        <dbReference type="ARBA" id="ARBA00023015"/>
    </source>
</evidence>
<comment type="caution">
    <text evidence="8">The sequence shown here is derived from an EMBL/GenBank/DDBJ whole genome shotgun (WGS) entry which is preliminary data.</text>
</comment>
<dbReference type="SUPFAM" id="SSF88659">
    <property type="entry name" value="Sigma3 and sigma4 domains of RNA polymerase sigma factors"/>
    <property type="match status" value="1"/>
</dbReference>
<keyword evidence="4" id="KW-0804">Transcription</keyword>
<dbReference type="Gene3D" id="1.10.10.10">
    <property type="entry name" value="Winged helix-like DNA-binding domain superfamily/Winged helix DNA-binding domain"/>
    <property type="match status" value="1"/>
</dbReference>
<dbReference type="Gene3D" id="1.10.1740.10">
    <property type="match status" value="1"/>
</dbReference>
<feature type="domain" description="RNA polymerase sigma-70 region 2" evidence="6">
    <location>
        <begin position="46"/>
        <end position="109"/>
    </location>
</feature>
<dbReference type="AlphaFoldDB" id="A0A4R6ZIZ2"/>
<proteinExistence type="inferred from homology"/>
<sequence length="240" mass="27642">MSLAQPITRAPLPGPAIRQRDAPGVAMTERPPGERRQWFAQRLEPLMDRLYGTALRLTRDPDDAEDIVAEAVAKAWARLNELRDPRRFEGWLFHILTNAFISDWRRRQSRPQRPMDPEAPSPDELDICHFTLFQQLHQPFLLWWGNLEEQFFQNLLEEDLQRAIDALPDAFRVAIVLVEVQGYTYEEVSRLLGIPLGTVRSRLSRGRGLLQKMLWQQAREAGVIADHRADTHPGEGGQQP</sequence>
<evidence type="ECO:0000256" key="4">
    <source>
        <dbReference type="ARBA" id="ARBA00023163"/>
    </source>
</evidence>
<feature type="region of interest" description="Disordered" evidence="5">
    <location>
        <begin position="1"/>
        <end position="31"/>
    </location>
</feature>
<gene>
    <name evidence="8" type="ORF">DFP85_11397</name>
</gene>
<reference evidence="8 9" key="1">
    <citation type="submission" date="2019-03" db="EMBL/GenBank/DDBJ databases">
        <title>Genomic Encyclopedia of Type Strains, Phase III (KMG-III): the genomes of soil and plant-associated and newly described type strains.</title>
        <authorList>
            <person name="Whitman W."/>
        </authorList>
    </citation>
    <scope>NUCLEOTIDE SEQUENCE [LARGE SCALE GENOMIC DNA]</scope>
    <source>
        <strain evidence="8 9">CECT 5797</strain>
    </source>
</reference>
<accession>A0A4R6ZIZ2</accession>
<feature type="domain" description="RNA polymerase sigma factor 70 region 4 type 2" evidence="7">
    <location>
        <begin position="158"/>
        <end position="207"/>
    </location>
</feature>